<evidence type="ECO:0000256" key="1">
    <source>
        <dbReference type="SAM" id="MobiDB-lite"/>
    </source>
</evidence>
<dbReference type="Proteomes" id="UP001363622">
    <property type="component" value="Unassembled WGS sequence"/>
</dbReference>
<dbReference type="Pfam" id="PF24086">
    <property type="entry name" value="DUF7371"/>
    <property type="match status" value="1"/>
</dbReference>
<feature type="region of interest" description="Disordered" evidence="1">
    <location>
        <begin position="316"/>
        <end position="349"/>
    </location>
</feature>
<keyword evidence="2" id="KW-1133">Transmembrane helix</keyword>
<gene>
    <name evidence="4" type="ORF">IWZ03DRAFT_384960</name>
</gene>
<comment type="caution">
    <text evidence="4">The sequence shown here is derived from an EMBL/GenBank/DDBJ whole genome shotgun (WGS) entry which is preliminary data.</text>
</comment>
<protein>
    <recommendedName>
        <fullName evidence="3">DUF7371 domain-containing protein</fullName>
    </recommendedName>
</protein>
<dbReference type="InterPro" id="IPR055795">
    <property type="entry name" value="DUF7371"/>
</dbReference>
<evidence type="ECO:0000313" key="4">
    <source>
        <dbReference type="EMBL" id="KAK7513136.1"/>
    </source>
</evidence>
<name>A0ABR1KED8_9PEZI</name>
<proteinExistence type="predicted"/>
<evidence type="ECO:0000313" key="5">
    <source>
        <dbReference type="Proteomes" id="UP001363622"/>
    </source>
</evidence>
<feature type="transmembrane region" description="Helical" evidence="2">
    <location>
        <begin position="43"/>
        <end position="71"/>
    </location>
</feature>
<keyword evidence="2" id="KW-0812">Transmembrane</keyword>
<evidence type="ECO:0000256" key="2">
    <source>
        <dbReference type="SAM" id="Phobius"/>
    </source>
</evidence>
<feature type="domain" description="DUF7371" evidence="3">
    <location>
        <begin position="451"/>
        <end position="586"/>
    </location>
</feature>
<accession>A0ABR1KED8</accession>
<reference evidence="4 5" key="1">
    <citation type="submission" date="2024-04" db="EMBL/GenBank/DDBJ databases">
        <title>Phyllosticta paracitricarpa is synonymous to the EU quarantine fungus P. citricarpa based on phylogenomic analyses.</title>
        <authorList>
            <consortium name="Lawrence Berkeley National Laboratory"/>
            <person name="Van Ingen-Buijs V.A."/>
            <person name="Van Westerhoven A.C."/>
            <person name="Haridas S."/>
            <person name="Skiadas P."/>
            <person name="Martin F."/>
            <person name="Groenewald J.Z."/>
            <person name="Crous P.W."/>
            <person name="Seidl M.F."/>
        </authorList>
    </citation>
    <scope>NUCLEOTIDE SEQUENCE [LARGE SCALE GENOMIC DNA]</scope>
    <source>
        <strain evidence="4 5">CBS 123371</strain>
    </source>
</reference>
<dbReference type="EMBL" id="JBBPHU010000010">
    <property type="protein sequence ID" value="KAK7513136.1"/>
    <property type="molecule type" value="Genomic_DNA"/>
</dbReference>
<evidence type="ECO:0000259" key="3">
    <source>
        <dbReference type="Pfam" id="PF24086"/>
    </source>
</evidence>
<feature type="compositionally biased region" description="Polar residues" evidence="1">
    <location>
        <begin position="316"/>
        <end position="338"/>
    </location>
</feature>
<organism evidence="4 5">
    <name type="scientific">Phyllosticta citriasiana</name>
    <dbReference type="NCBI Taxonomy" id="595635"/>
    <lineage>
        <taxon>Eukaryota</taxon>
        <taxon>Fungi</taxon>
        <taxon>Dikarya</taxon>
        <taxon>Ascomycota</taxon>
        <taxon>Pezizomycotina</taxon>
        <taxon>Dothideomycetes</taxon>
        <taxon>Dothideomycetes incertae sedis</taxon>
        <taxon>Botryosphaeriales</taxon>
        <taxon>Phyllostictaceae</taxon>
        <taxon>Phyllosticta</taxon>
    </lineage>
</organism>
<keyword evidence="2" id="KW-0472">Membrane</keyword>
<sequence length="591" mass="63141">MAQHQPRLLSTASLNFCSAISISPLLSSPLLSTTLLTCSSGTSLAVFLSLVALHWGGPLFIFPLSLLLLLIHSFFRSSAHPLTMNLQKWLGLGLLAAPALTQETLGCDCVAPTVTQYITIAGPTVTLCPDPDLSASQAITSSSTQPYMCAGNPCTSWIGGHSPASTDVVTFKPTTITQYPIPVIHSTSRRSKSFTVYTTTTTTINEDTDTTTITAAPVTVTVTTEPEPESTTTITELSTTTKHLTTTRTHGGAPLLATAHLSSANSSGHHSFTGLGNHGWNLTSSTARVNGTAQQTHRPSHGGQYTPSVKWNTITLPWGASPNSSPGQTSIATPSSPVRSHKPSATGWSVSFNTTSHHVPLPTHHKSTALTPPYANHTSAALVKRNVTVAVHDPILINTGCPVPPEELGNFIFSHQPSHMSEIKIKALAPLATKNHLFANGYGEVDHADSETAVMFMPMLVQWYEVAHSVFPGGIGVGGNRVHDYFHFDAYGANVACASAQCQIRVVGYALNTADGSEAEKASEWFTIGGCDKMTEACKFTPMQFTSGFRDLTSIVFMASSNDKKFYMDHLELGWTMQDCDSAMKRHSSGE</sequence>
<keyword evidence="5" id="KW-1185">Reference proteome</keyword>